<feature type="compositionally biased region" description="Pro residues" evidence="1">
    <location>
        <begin position="88"/>
        <end position="100"/>
    </location>
</feature>
<accession>A0A178IEK5</accession>
<proteinExistence type="predicted"/>
<feature type="region of interest" description="Disordered" evidence="1">
    <location>
        <begin position="73"/>
        <end position="121"/>
    </location>
</feature>
<dbReference type="AlphaFoldDB" id="A0A178IEK5"/>
<name>A0A178IEK5_9BACT</name>
<organism evidence="2 3">
    <name type="scientific">Termitidicoccus mucosus</name>
    <dbReference type="NCBI Taxonomy" id="1184151"/>
    <lineage>
        <taxon>Bacteria</taxon>
        <taxon>Pseudomonadati</taxon>
        <taxon>Verrucomicrobiota</taxon>
        <taxon>Opitutia</taxon>
        <taxon>Opitutales</taxon>
        <taxon>Opitutaceae</taxon>
        <taxon>Termitidicoccus</taxon>
    </lineage>
</organism>
<protein>
    <submittedName>
        <fullName evidence="2">Uncharacterized protein</fullName>
    </submittedName>
</protein>
<feature type="region of interest" description="Disordered" evidence="1">
    <location>
        <begin position="1"/>
        <end position="34"/>
    </location>
</feature>
<dbReference type="EMBL" id="LRRQ01000127">
    <property type="protein sequence ID" value="OAM88442.1"/>
    <property type="molecule type" value="Genomic_DNA"/>
</dbReference>
<dbReference type="STRING" id="1184151.AW736_16495"/>
<gene>
    <name evidence="2" type="ORF">AW736_16495</name>
</gene>
<comment type="caution">
    <text evidence="2">The sequence shown here is derived from an EMBL/GenBank/DDBJ whole genome shotgun (WGS) entry which is preliminary data.</text>
</comment>
<dbReference type="Proteomes" id="UP000078486">
    <property type="component" value="Unassembled WGS sequence"/>
</dbReference>
<keyword evidence="3" id="KW-1185">Reference proteome</keyword>
<sequence>MFAGGLSALPAPQRTGAFDWTPKGKPKPEKPMRFGLSLPHPEIVRLFGDSLPYLPCFEPAALRFAPARRPPPAASVALTLSAKEPVPDEPPAPPPPPKPDNPFEMQPVSISAPPVSTRRPLMLEDSAKGDYLPEDILMYFQLPAPAQPPSKATYRQE</sequence>
<evidence type="ECO:0000313" key="3">
    <source>
        <dbReference type="Proteomes" id="UP000078486"/>
    </source>
</evidence>
<reference evidence="2 3" key="1">
    <citation type="submission" date="2016-01" db="EMBL/GenBank/DDBJ databases">
        <title>High potential of lignocellulose degradation of a new Verrucomicrobia species.</title>
        <authorList>
            <person name="Wang Y."/>
            <person name="Shi Y."/>
            <person name="Qiu Z."/>
            <person name="Liu S."/>
            <person name="Yang H."/>
        </authorList>
    </citation>
    <scope>NUCLEOTIDE SEQUENCE [LARGE SCALE GENOMIC DNA]</scope>
    <source>
        <strain evidence="2 3">TSB47</strain>
    </source>
</reference>
<evidence type="ECO:0000313" key="2">
    <source>
        <dbReference type="EMBL" id="OAM88442.1"/>
    </source>
</evidence>
<evidence type="ECO:0000256" key="1">
    <source>
        <dbReference type="SAM" id="MobiDB-lite"/>
    </source>
</evidence>